<dbReference type="SMART" id="SM00836">
    <property type="entry name" value="DALR_1"/>
    <property type="match status" value="1"/>
</dbReference>
<dbReference type="HAMAP" id="MF_00123">
    <property type="entry name" value="Arg_tRNA_synth"/>
    <property type="match status" value="1"/>
</dbReference>
<dbReference type="InterPro" id="IPR001278">
    <property type="entry name" value="Arg-tRNA-ligase"/>
</dbReference>
<keyword evidence="3 9" id="KW-0436">Ligase</keyword>
<evidence type="ECO:0000256" key="8">
    <source>
        <dbReference type="ARBA" id="ARBA00049339"/>
    </source>
</evidence>
<dbReference type="AlphaFoldDB" id="A0A368BW54"/>
<evidence type="ECO:0000259" key="11">
    <source>
        <dbReference type="SMART" id="SM00836"/>
    </source>
</evidence>
<evidence type="ECO:0000313" key="14">
    <source>
        <dbReference type="Proteomes" id="UP000253307"/>
    </source>
</evidence>
<sequence>MIAKISALINKRLSDLGLEEQSTNQIIKNSKLSFSDNLDKGHLTTNIAMVGAGVAKKNPKEIAEFIKKSLLEDQSINKIEIAGPGFINIFLEQEIFLDLLCECVQFSNQVPKKEKQKIQVEFVSANPTGPLHVGHGRGAAYGDAIIRLLNFKGHDATGEYYVNDAGRQIDILTCSIILRGKNLFNDDEFPESAYKAEYINDIAAKINPEFFENFNIYELGQSPSDPEKQIDDLIAVFKKESPDLWAESREIGLAYVIESIKDDLQKFNVIHKHWFYESSLGNIEDKESLLGKAIETVKENNGYEKDGALWLQSTNHGDDKDRVLVREDGRGTYLASDVAYHKNKLDRNFDVIVNVWGSDHHGYIKRIESSIESMGYSKERLRVQLVQFANLFENGKKIKMSTRSGEFYKLSDLIEKLGTDVSRFYYLSKQADQHLDFDLSLATEENKENIYFYIQYAHARISSLEQKYLLNNDGLPSELISSEFYLCDKLILKSLKFDEIIDSAVENLQPHLIIFYLKDLAHQFHQFYNDHNILKSDVKTQNDIMFILSNVKKIFSKSLDLLGISAMDKM</sequence>
<dbReference type="SUPFAM" id="SSF55190">
    <property type="entry name" value="Arginyl-tRNA synthetase (ArgRS), N-terminal 'additional' domain"/>
    <property type="match status" value="1"/>
</dbReference>
<evidence type="ECO:0000256" key="3">
    <source>
        <dbReference type="ARBA" id="ARBA00022598"/>
    </source>
</evidence>
<evidence type="ECO:0000256" key="5">
    <source>
        <dbReference type="ARBA" id="ARBA00022840"/>
    </source>
</evidence>
<dbReference type="PROSITE" id="PS00178">
    <property type="entry name" value="AA_TRNA_LIGASE_I"/>
    <property type="match status" value="1"/>
</dbReference>
<dbReference type="Gene3D" id="3.40.50.620">
    <property type="entry name" value="HUPs"/>
    <property type="match status" value="1"/>
</dbReference>
<dbReference type="EC" id="6.1.1.19" evidence="9"/>
<evidence type="ECO:0000259" key="12">
    <source>
        <dbReference type="SMART" id="SM01016"/>
    </source>
</evidence>
<dbReference type="InterPro" id="IPR035684">
    <property type="entry name" value="ArgRS_core"/>
</dbReference>
<feature type="domain" description="Arginyl tRNA synthetase N-terminal" evidence="12">
    <location>
        <begin position="3"/>
        <end position="91"/>
    </location>
</feature>
<protein>
    <recommendedName>
        <fullName evidence="9">Arginine--tRNA ligase</fullName>
        <ecNumber evidence="9">6.1.1.19</ecNumber>
    </recommendedName>
    <alternativeName>
        <fullName evidence="9">Arginyl-tRNA synthetase</fullName>
        <shortName evidence="9">ArgRS</shortName>
    </alternativeName>
</protein>
<comment type="subcellular location">
    <subcellularLocation>
        <location evidence="9">Cytoplasm</location>
    </subcellularLocation>
</comment>
<dbReference type="Pfam" id="PF03485">
    <property type="entry name" value="Arg_tRNA_synt_N"/>
    <property type="match status" value="1"/>
</dbReference>
<dbReference type="InterPro" id="IPR005148">
    <property type="entry name" value="Arg-tRNA-synth_N"/>
</dbReference>
<proteinExistence type="inferred from homology"/>
<keyword evidence="4 9" id="KW-0547">Nucleotide-binding</keyword>
<accession>A0A368BW54</accession>
<dbReference type="InterPro" id="IPR008909">
    <property type="entry name" value="DALR_anticod-bd"/>
</dbReference>
<dbReference type="SUPFAM" id="SSF47323">
    <property type="entry name" value="Anticodon-binding domain of a subclass of class I aminoacyl-tRNA synthetases"/>
    <property type="match status" value="1"/>
</dbReference>
<dbReference type="SMART" id="SM01016">
    <property type="entry name" value="Arg_tRNA_synt_N"/>
    <property type="match status" value="1"/>
</dbReference>
<dbReference type="InterPro" id="IPR001412">
    <property type="entry name" value="aa-tRNA-synth_I_CS"/>
</dbReference>
<evidence type="ECO:0000256" key="7">
    <source>
        <dbReference type="ARBA" id="ARBA00023146"/>
    </source>
</evidence>
<dbReference type="InterPro" id="IPR009080">
    <property type="entry name" value="tRNAsynth_Ia_anticodon-bd"/>
</dbReference>
<feature type="short sequence motif" description="'HIGH' region" evidence="9">
    <location>
        <begin position="125"/>
        <end position="135"/>
    </location>
</feature>
<evidence type="ECO:0000313" key="13">
    <source>
        <dbReference type="EMBL" id="RCL41052.1"/>
    </source>
</evidence>
<dbReference type="InterPro" id="IPR036695">
    <property type="entry name" value="Arg-tRNA-synth_N_sf"/>
</dbReference>
<evidence type="ECO:0000256" key="6">
    <source>
        <dbReference type="ARBA" id="ARBA00022917"/>
    </source>
</evidence>
<dbReference type="Proteomes" id="UP000253307">
    <property type="component" value="Unassembled WGS sequence"/>
</dbReference>
<dbReference type="GO" id="GO:0006420">
    <property type="term" value="P:arginyl-tRNA aminoacylation"/>
    <property type="evidence" value="ECO:0007669"/>
    <property type="project" value="UniProtKB-UniRule"/>
</dbReference>
<feature type="domain" description="DALR anticodon binding" evidence="11">
    <location>
        <begin position="454"/>
        <end position="570"/>
    </location>
</feature>
<keyword evidence="6 9" id="KW-0648">Protein biosynthesis</keyword>
<dbReference type="SUPFAM" id="SSF52374">
    <property type="entry name" value="Nucleotidylyl transferase"/>
    <property type="match status" value="1"/>
</dbReference>
<dbReference type="Pfam" id="PF00750">
    <property type="entry name" value="tRNA-synt_1d"/>
    <property type="match status" value="1"/>
</dbReference>
<dbReference type="PANTHER" id="PTHR11956">
    <property type="entry name" value="ARGINYL-TRNA SYNTHETASE"/>
    <property type="match status" value="1"/>
</dbReference>
<dbReference type="EMBL" id="QOPE01000017">
    <property type="protein sequence ID" value="RCL41052.1"/>
    <property type="molecule type" value="Genomic_DNA"/>
</dbReference>
<dbReference type="Gene3D" id="3.30.1360.70">
    <property type="entry name" value="Arginyl tRNA synthetase N-terminal domain"/>
    <property type="match status" value="1"/>
</dbReference>
<keyword evidence="2 9" id="KW-0963">Cytoplasm</keyword>
<evidence type="ECO:0000256" key="9">
    <source>
        <dbReference type="HAMAP-Rule" id="MF_00123"/>
    </source>
</evidence>
<gene>
    <name evidence="9" type="primary">argS</name>
    <name evidence="13" type="ORF">DBW96_02725</name>
</gene>
<comment type="caution">
    <text evidence="13">The sequence shown here is derived from an EMBL/GenBank/DDBJ whole genome shotgun (WGS) entry which is preliminary data.</text>
</comment>
<organism evidence="13 14">
    <name type="scientific">SAR86 cluster bacterium</name>
    <dbReference type="NCBI Taxonomy" id="2030880"/>
    <lineage>
        <taxon>Bacteria</taxon>
        <taxon>Pseudomonadati</taxon>
        <taxon>Pseudomonadota</taxon>
        <taxon>Gammaproteobacteria</taxon>
        <taxon>SAR86 cluster</taxon>
    </lineage>
</organism>
<evidence type="ECO:0000256" key="10">
    <source>
        <dbReference type="RuleBase" id="RU363038"/>
    </source>
</evidence>
<evidence type="ECO:0000256" key="2">
    <source>
        <dbReference type="ARBA" id="ARBA00022490"/>
    </source>
</evidence>
<name>A0A368BW54_9GAMM</name>
<dbReference type="GO" id="GO:0005524">
    <property type="term" value="F:ATP binding"/>
    <property type="evidence" value="ECO:0007669"/>
    <property type="project" value="UniProtKB-UniRule"/>
</dbReference>
<keyword evidence="7 9" id="KW-0030">Aminoacyl-tRNA synthetase</keyword>
<dbReference type="GO" id="GO:0004814">
    <property type="term" value="F:arginine-tRNA ligase activity"/>
    <property type="evidence" value="ECO:0007669"/>
    <property type="project" value="UniProtKB-UniRule"/>
</dbReference>
<dbReference type="CDD" id="cd00671">
    <property type="entry name" value="ArgRS_core"/>
    <property type="match status" value="1"/>
</dbReference>
<evidence type="ECO:0000256" key="4">
    <source>
        <dbReference type="ARBA" id="ARBA00022741"/>
    </source>
</evidence>
<dbReference type="PANTHER" id="PTHR11956:SF5">
    <property type="entry name" value="ARGININE--TRNA LIGASE, CYTOPLASMIC"/>
    <property type="match status" value="1"/>
</dbReference>
<dbReference type="NCBIfam" id="TIGR00456">
    <property type="entry name" value="argS"/>
    <property type="match status" value="1"/>
</dbReference>
<comment type="catalytic activity">
    <reaction evidence="8 9">
        <text>tRNA(Arg) + L-arginine + ATP = L-arginyl-tRNA(Arg) + AMP + diphosphate</text>
        <dbReference type="Rhea" id="RHEA:20301"/>
        <dbReference type="Rhea" id="RHEA-COMP:9658"/>
        <dbReference type="Rhea" id="RHEA-COMP:9673"/>
        <dbReference type="ChEBI" id="CHEBI:30616"/>
        <dbReference type="ChEBI" id="CHEBI:32682"/>
        <dbReference type="ChEBI" id="CHEBI:33019"/>
        <dbReference type="ChEBI" id="CHEBI:78442"/>
        <dbReference type="ChEBI" id="CHEBI:78513"/>
        <dbReference type="ChEBI" id="CHEBI:456215"/>
        <dbReference type="EC" id="6.1.1.19"/>
    </reaction>
</comment>
<dbReference type="Pfam" id="PF05746">
    <property type="entry name" value="DALR_1"/>
    <property type="match status" value="1"/>
</dbReference>
<dbReference type="Gene3D" id="1.10.730.10">
    <property type="entry name" value="Isoleucyl-tRNA Synthetase, Domain 1"/>
    <property type="match status" value="1"/>
</dbReference>
<dbReference type="PRINTS" id="PR01038">
    <property type="entry name" value="TRNASYNTHARG"/>
</dbReference>
<dbReference type="InterPro" id="IPR014729">
    <property type="entry name" value="Rossmann-like_a/b/a_fold"/>
</dbReference>
<comment type="similarity">
    <text evidence="1 9 10">Belongs to the class-I aminoacyl-tRNA synthetase family.</text>
</comment>
<evidence type="ECO:0000256" key="1">
    <source>
        <dbReference type="ARBA" id="ARBA00005594"/>
    </source>
</evidence>
<keyword evidence="5 9" id="KW-0067">ATP-binding</keyword>
<dbReference type="GO" id="GO:0005737">
    <property type="term" value="C:cytoplasm"/>
    <property type="evidence" value="ECO:0007669"/>
    <property type="project" value="UniProtKB-SubCell"/>
</dbReference>
<reference evidence="13 14" key="1">
    <citation type="journal article" date="2018" name="Microbiome">
        <title>Fine metagenomic profile of the Mediterranean stratified and mixed water columns revealed by assembly and recruitment.</title>
        <authorList>
            <person name="Haro-Moreno J.M."/>
            <person name="Lopez-Perez M."/>
            <person name="De La Torre J.R."/>
            <person name="Picazo A."/>
            <person name="Camacho A."/>
            <person name="Rodriguez-Valera F."/>
        </authorList>
    </citation>
    <scope>NUCLEOTIDE SEQUENCE [LARGE SCALE GENOMIC DNA]</scope>
    <source>
        <strain evidence="13">MED-G82</strain>
    </source>
</reference>
<comment type="subunit">
    <text evidence="9">Monomer.</text>
</comment>